<dbReference type="RefSeq" id="XP_001580665.1">
    <property type="nucleotide sequence ID" value="XM_001580615.1"/>
</dbReference>
<dbReference type="Pfam" id="PF13306">
    <property type="entry name" value="LRR_5"/>
    <property type="match status" value="4"/>
</dbReference>
<evidence type="ECO:0000313" key="2">
    <source>
        <dbReference type="Proteomes" id="UP000001542"/>
    </source>
</evidence>
<dbReference type="VEuPathDB" id="TrichDB:TVAG_432750"/>
<reference evidence="1" key="1">
    <citation type="submission" date="2006-10" db="EMBL/GenBank/DDBJ databases">
        <authorList>
            <person name="Amadeo P."/>
            <person name="Zhao Q."/>
            <person name="Wortman J."/>
            <person name="Fraser-Liggett C."/>
            <person name="Carlton J."/>
        </authorList>
    </citation>
    <scope>NUCLEOTIDE SEQUENCE</scope>
    <source>
        <strain evidence="1">G3</strain>
    </source>
</reference>
<dbReference type="EMBL" id="DS113205">
    <property type="protein sequence ID" value="EAY19679.1"/>
    <property type="molecule type" value="Genomic_DNA"/>
</dbReference>
<dbReference type="PANTHER" id="PTHR45661:SF3">
    <property type="entry name" value="IG-LIKE DOMAIN-CONTAINING PROTEIN"/>
    <property type="match status" value="1"/>
</dbReference>
<dbReference type="Proteomes" id="UP000001542">
    <property type="component" value="Unassembled WGS sequence"/>
</dbReference>
<dbReference type="VEuPathDB" id="TrichDB:TVAGG3_0562480"/>
<dbReference type="SUPFAM" id="SSF52058">
    <property type="entry name" value="L domain-like"/>
    <property type="match status" value="2"/>
</dbReference>
<dbReference type="KEGG" id="tva:5465208"/>
<dbReference type="PANTHER" id="PTHR45661">
    <property type="entry name" value="SURFACE ANTIGEN"/>
    <property type="match status" value="1"/>
</dbReference>
<dbReference type="STRING" id="5722.A2DIR6"/>
<gene>
    <name evidence="1" type="ORF">TVAG_432750</name>
</gene>
<dbReference type="InParanoid" id="A2DIR6"/>
<name>A2DIR6_TRIV3</name>
<dbReference type="InterPro" id="IPR026906">
    <property type="entry name" value="LRR_5"/>
</dbReference>
<protein>
    <submittedName>
        <fullName evidence="1">Surface antigen BspA-like</fullName>
    </submittedName>
</protein>
<dbReference type="AlphaFoldDB" id="A2DIR6"/>
<sequence>MFVFFLRSVISKNPEKEFSLNVTLPKLNATVRFDPKTKSAAINYVFPCKYDKITIPSLFKYKKTIYKTRIISSNAFSGSKFKEVKLPDSLRAIDSQAFANSSITSIHIPSAVTIFNDFVFANCSHLKTANISALHLFDLPNGTFMNCFQLENVYLPPQLEGIGKFAFQSTQISDSFKFPVNLTLIMEKTFYNCTKLNKINLTNTKLVTVESYAFAKCSNLINLTLPPCTEYLFSYIYEDTKIETFTVPEGTLYIGKCALINNKLSVIKSNSPMYVVIDNVLAFLDPTKPEGNELIFFPPNEVRDTFRIHKTTYSLGKYSFAKTNVRKVQIQLSVVIIHKYAFYNSNVEHITFLPSKNNYTLSKIQDSIFFGCKKMNWINMTILPTKIIPSRFFYGCESLKSIILPENTRIVGEEAFAYTSITSMFIPQDVYLIKFGAFSHCKELSKFEVSKFNKVFTDEDGVLYDKKNHSLVMYPPTLTNKSFTVPKSYFKINSCAFSHSKTSVVKILNYVTRIGSRAFECSEITRISLPMSVNYIGPMAFVNCTSLKMANLENATVSVLEESLFEGCSSLKSVVLPNSMKEFKPNIFSGCKSLTTASYYGYNHISGEGLFSDRVTVYVSEEYPPNQFLGQKVQIIEKKEYMY</sequence>
<reference evidence="1" key="2">
    <citation type="journal article" date="2007" name="Science">
        <title>Draft genome sequence of the sexually transmitted pathogen Trichomonas vaginalis.</title>
        <authorList>
            <person name="Carlton J.M."/>
            <person name="Hirt R.P."/>
            <person name="Silva J.C."/>
            <person name="Delcher A.L."/>
            <person name="Schatz M."/>
            <person name="Zhao Q."/>
            <person name="Wortman J.R."/>
            <person name="Bidwell S.L."/>
            <person name="Alsmark U.C.M."/>
            <person name="Besteiro S."/>
            <person name="Sicheritz-Ponten T."/>
            <person name="Noel C.J."/>
            <person name="Dacks J.B."/>
            <person name="Foster P.G."/>
            <person name="Simillion C."/>
            <person name="Van de Peer Y."/>
            <person name="Miranda-Saavedra D."/>
            <person name="Barton G.J."/>
            <person name="Westrop G.D."/>
            <person name="Mueller S."/>
            <person name="Dessi D."/>
            <person name="Fiori P.L."/>
            <person name="Ren Q."/>
            <person name="Paulsen I."/>
            <person name="Zhang H."/>
            <person name="Bastida-Corcuera F.D."/>
            <person name="Simoes-Barbosa A."/>
            <person name="Brown M.T."/>
            <person name="Hayes R.D."/>
            <person name="Mukherjee M."/>
            <person name="Okumura C.Y."/>
            <person name="Schneider R."/>
            <person name="Smith A.J."/>
            <person name="Vanacova S."/>
            <person name="Villalvazo M."/>
            <person name="Haas B.J."/>
            <person name="Pertea M."/>
            <person name="Feldblyum T.V."/>
            <person name="Utterback T.R."/>
            <person name="Shu C.L."/>
            <person name="Osoegawa K."/>
            <person name="de Jong P.J."/>
            <person name="Hrdy I."/>
            <person name="Horvathova L."/>
            <person name="Zubacova Z."/>
            <person name="Dolezal P."/>
            <person name="Malik S.B."/>
            <person name="Logsdon J.M. Jr."/>
            <person name="Henze K."/>
            <person name="Gupta A."/>
            <person name="Wang C.C."/>
            <person name="Dunne R.L."/>
            <person name="Upcroft J.A."/>
            <person name="Upcroft P."/>
            <person name="White O."/>
            <person name="Salzberg S.L."/>
            <person name="Tang P."/>
            <person name="Chiu C.-H."/>
            <person name="Lee Y.-S."/>
            <person name="Embley T.M."/>
            <person name="Coombs G.H."/>
            <person name="Mottram J.C."/>
            <person name="Tachezy J."/>
            <person name="Fraser-Liggett C.M."/>
            <person name="Johnson P.J."/>
        </authorList>
    </citation>
    <scope>NUCLEOTIDE SEQUENCE [LARGE SCALE GENOMIC DNA]</scope>
    <source>
        <strain evidence="1">G3</strain>
    </source>
</reference>
<dbReference type="InterPro" id="IPR032675">
    <property type="entry name" value="LRR_dom_sf"/>
</dbReference>
<dbReference type="SMR" id="A2DIR6"/>
<dbReference type="Gene3D" id="3.80.10.10">
    <property type="entry name" value="Ribonuclease Inhibitor"/>
    <property type="match status" value="3"/>
</dbReference>
<organism evidence="1 2">
    <name type="scientific">Trichomonas vaginalis (strain ATCC PRA-98 / G3)</name>
    <dbReference type="NCBI Taxonomy" id="412133"/>
    <lineage>
        <taxon>Eukaryota</taxon>
        <taxon>Metamonada</taxon>
        <taxon>Parabasalia</taxon>
        <taxon>Trichomonadida</taxon>
        <taxon>Trichomonadidae</taxon>
        <taxon>Trichomonas</taxon>
    </lineage>
</organism>
<dbReference type="InterPro" id="IPR053139">
    <property type="entry name" value="Surface_bspA-like"/>
</dbReference>
<accession>A2DIR6</accession>
<evidence type="ECO:0000313" key="1">
    <source>
        <dbReference type="EMBL" id="EAY19679.1"/>
    </source>
</evidence>
<proteinExistence type="predicted"/>
<keyword evidence="2" id="KW-1185">Reference proteome</keyword>